<dbReference type="RefSeq" id="WP_161815888.1">
    <property type="nucleotide sequence ID" value="NZ_BLJN01000008.1"/>
</dbReference>
<evidence type="ECO:0000313" key="5">
    <source>
        <dbReference type="Proteomes" id="UP000445000"/>
    </source>
</evidence>
<evidence type="ECO:0000313" key="4">
    <source>
        <dbReference type="EMBL" id="GFE84296.1"/>
    </source>
</evidence>
<dbReference type="InterPro" id="IPR036457">
    <property type="entry name" value="PPM-type-like_dom_sf"/>
</dbReference>
<dbReference type="Pfam" id="PF00481">
    <property type="entry name" value="PP2C"/>
    <property type="match status" value="1"/>
</dbReference>
<evidence type="ECO:0000256" key="2">
    <source>
        <dbReference type="SAM" id="Phobius"/>
    </source>
</evidence>
<proteinExistence type="predicted"/>
<sequence length="276" mass="30213">MRFGTASKRFSGRTHPGRRGGPNEDVIGWDEASSFWFVADGMGGHASGDVASRVVKETLLGEALTLPLVDAIRKAHETVAATAKTNTAYDNMGSTVVATRIAERQAEIAWVGDSRAYLWRHGALSALTRDHSYLEVLRVQENLSEEQLRGHPNRNLVTRTLGIGTPEASVAKVPLRRRDWLILCSDGLNDELEDREIADVLRTHPQLEKATEALIEAALAKGGRDNVSAVLVEYDGPDSVEVSSAMSQKLKPMLPIIGGMVAATLVAVLWWWFYGR</sequence>
<dbReference type="SUPFAM" id="SSF81606">
    <property type="entry name" value="PP2C-like"/>
    <property type="match status" value="1"/>
</dbReference>
<reference evidence="5" key="1">
    <citation type="submission" date="2020-01" db="EMBL/GenBank/DDBJ databases">
        <title>'Steroidobacter agaridevorans' sp. nov., agar-degrading bacteria isolated from rhizosphere soils.</title>
        <authorList>
            <person name="Ikenaga M."/>
            <person name="Kataoka M."/>
            <person name="Murouchi A."/>
            <person name="Katsuragi S."/>
            <person name="Sakai M."/>
        </authorList>
    </citation>
    <scope>NUCLEOTIDE SEQUENCE [LARGE SCALE GENOMIC DNA]</scope>
    <source>
        <strain evidence="5">YU21-B</strain>
    </source>
</reference>
<keyword evidence="2" id="KW-1133">Transmembrane helix</keyword>
<feature type="region of interest" description="Disordered" evidence="1">
    <location>
        <begin position="1"/>
        <end position="24"/>
    </location>
</feature>
<dbReference type="PANTHER" id="PTHR47992">
    <property type="entry name" value="PROTEIN PHOSPHATASE"/>
    <property type="match status" value="1"/>
</dbReference>
<gene>
    <name evidence="4" type="ORF">GCM10011487_62960</name>
</gene>
<accession>A0A829YP81</accession>
<dbReference type="Gene3D" id="3.60.40.10">
    <property type="entry name" value="PPM-type phosphatase domain"/>
    <property type="match status" value="1"/>
</dbReference>
<protein>
    <submittedName>
        <fullName evidence="4">Protein phosphatase</fullName>
    </submittedName>
</protein>
<organism evidence="4 5">
    <name type="scientific">Steroidobacter agaridevorans</name>
    <dbReference type="NCBI Taxonomy" id="2695856"/>
    <lineage>
        <taxon>Bacteria</taxon>
        <taxon>Pseudomonadati</taxon>
        <taxon>Pseudomonadota</taxon>
        <taxon>Gammaproteobacteria</taxon>
        <taxon>Steroidobacterales</taxon>
        <taxon>Steroidobacteraceae</taxon>
        <taxon>Steroidobacter</taxon>
    </lineage>
</organism>
<dbReference type="InterPro" id="IPR001932">
    <property type="entry name" value="PPM-type_phosphatase-like_dom"/>
</dbReference>
<dbReference type="EMBL" id="BLJN01000008">
    <property type="protein sequence ID" value="GFE84296.1"/>
    <property type="molecule type" value="Genomic_DNA"/>
</dbReference>
<keyword evidence="2" id="KW-0812">Transmembrane</keyword>
<dbReference type="SMART" id="SM00331">
    <property type="entry name" value="PP2C_SIG"/>
    <property type="match status" value="1"/>
</dbReference>
<name>A0A829YP81_9GAMM</name>
<dbReference type="GO" id="GO:0004722">
    <property type="term" value="F:protein serine/threonine phosphatase activity"/>
    <property type="evidence" value="ECO:0007669"/>
    <property type="project" value="InterPro"/>
</dbReference>
<dbReference type="SMART" id="SM00332">
    <property type="entry name" value="PP2Cc"/>
    <property type="match status" value="1"/>
</dbReference>
<keyword evidence="2" id="KW-0472">Membrane</keyword>
<dbReference type="PROSITE" id="PS51746">
    <property type="entry name" value="PPM_2"/>
    <property type="match status" value="1"/>
</dbReference>
<dbReference type="InterPro" id="IPR015655">
    <property type="entry name" value="PP2C"/>
</dbReference>
<keyword evidence="5" id="KW-1185">Reference proteome</keyword>
<dbReference type="AlphaFoldDB" id="A0A829YP81"/>
<evidence type="ECO:0000256" key="1">
    <source>
        <dbReference type="SAM" id="MobiDB-lite"/>
    </source>
</evidence>
<dbReference type="CDD" id="cd00143">
    <property type="entry name" value="PP2Cc"/>
    <property type="match status" value="1"/>
</dbReference>
<feature type="domain" description="PPM-type phosphatase" evidence="3">
    <location>
        <begin position="2"/>
        <end position="234"/>
    </location>
</feature>
<dbReference type="Proteomes" id="UP000445000">
    <property type="component" value="Unassembled WGS sequence"/>
</dbReference>
<feature type="transmembrane region" description="Helical" evidence="2">
    <location>
        <begin position="253"/>
        <end position="273"/>
    </location>
</feature>
<comment type="caution">
    <text evidence="4">The sequence shown here is derived from an EMBL/GenBank/DDBJ whole genome shotgun (WGS) entry which is preliminary data.</text>
</comment>
<evidence type="ECO:0000259" key="3">
    <source>
        <dbReference type="PROSITE" id="PS51746"/>
    </source>
</evidence>